<dbReference type="SUPFAM" id="SSF52518">
    <property type="entry name" value="Thiamin diphosphate-binding fold (THDP-binding)"/>
    <property type="match status" value="2"/>
</dbReference>
<keyword evidence="5 7" id="KW-0786">Thiamine pyrophosphate</keyword>
<dbReference type="NCBIfam" id="TIGR00173">
    <property type="entry name" value="menD"/>
    <property type="match status" value="1"/>
</dbReference>
<dbReference type="CDD" id="cd02009">
    <property type="entry name" value="TPP_SHCHC_synthase"/>
    <property type="match status" value="1"/>
</dbReference>
<evidence type="ECO:0000259" key="10">
    <source>
        <dbReference type="Pfam" id="PF16582"/>
    </source>
</evidence>
<name>A0A6G9QNV9_9GAMM</name>
<dbReference type="InterPro" id="IPR029035">
    <property type="entry name" value="DHS-like_NAD/FAD-binding_dom"/>
</dbReference>
<dbReference type="KEGG" id="saes:HBH39_16490"/>
<comment type="cofactor">
    <cofactor evidence="7">
        <name>thiamine diphosphate</name>
        <dbReference type="ChEBI" id="CHEBI:58937"/>
    </cofactor>
    <text evidence="7">Binds 1 thiamine pyrophosphate per subunit.</text>
</comment>
<dbReference type="GO" id="GO:0009234">
    <property type="term" value="P:menaquinone biosynthetic process"/>
    <property type="evidence" value="ECO:0007669"/>
    <property type="project" value="UniProtKB-UniRule"/>
</dbReference>
<dbReference type="CDD" id="cd07037">
    <property type="entry name" value="TPP_PYR_MenD"/>
    <property type="match status" value="1"/>
</dbReference>
<dbReference type="PIRSF" id="PIRSF004983">
    <property type="entry name" value="MenD"/>
    <property type="match status" value="1"/>
</dbReference>
<comment type="pathway">
    <text evidence="7">Quinol/quinone metabolism; 1,4-dihydroxy-2-naphthoate biosynthesis; 1,4-dihydroxy-2-naphthoate from chorismate: step 2/7.</text>
</comment>
<dbReference type="UniPathway" id="UPA01057">
    <property type="reaction ID" value="UER00164"/>
</dbReference>
<dbReference type="HAMAP" id="MF_01659">
    <property type="entry name" value="MenD"/>
    <property type="match status" value="1"/>
</dbReference>
<keyword evidence="12" id="KW-1185">Reference proteome</keyword>
<comment type="similarity">
    <text evidence="7">Belongs to the TPP enzyme family. MenD subfamily.</text>
</comment>
<dbReference type="GO" id="GO:0030976">
    <property type="term" value="F:thiamine pyrophosphate binding"/>
    <property type="evidence" value="ECO:0007669"/>
    <property type="project" value="UniProtKB-UniRule"/>
</dbReference>
<keyword evidence="3 7" id="KW-0479">Metal-binding</keyword>
<evidence type="ECO:0000256" key="7">
    <source>
        <dbReference type="HAMAP-Rule" id="MF_01659"/>
    </source>
</evidence>
<dbReference type="InterPro" id="IPR029061">
    <property type="entry name" value="THDP-binding"/>
</dbReference>
<protein>
    <recommendedName>
        <fullName evidence="7">2-succinyl-5-enolpyruvyl-6-hydroxy-3-cyclohexene-1-carboxylate synthase</fullName>
        <shortName evidence="7">SEPHCHC synthase</shortName>
        <ecNumber evidence="7">2.2.1.9</ecNumber>
    </recommendedName>
    <alternativeName>
        <fullName evidence="7">Menaquinone biosynthesis protein MenD</fullName>
    </alternativeName>
</protein>
<dbReference type="GO" id="GO:0070204">
    <property type="term" value="F:2-succinyl-5-enolpyruvyl-6-hydroxy-3-cyclohexene-1-carboxylic-acid synthase activity"/>
    <property type="evidence" value="ECO:0007669"/>
    <property type="project" value="UniProtKB-UniRule"/>
</dbReference>
<dbReference type="PANTHER" id="PTHR42916">
    <property type="entry name" value="2-SUCCINYL-5-ENOLPYRUVYL-6-HYDROXY-3-CYCLOHEXENE-1-CARBOXYLATE SYNTHASE"/>
    <property type="match status" value="1"/>
</dbReference>
<dbReference type="Pfam" id="PF02775">
    <property type="entry name" value="TPP_enzyme_C"/>
    <property type="match status" value="1"/>
</dbReference>
<dbReference type="Pfam" id="PF02776">
    <property type="entry name" value="TPP_enzyme_N"/>
    <property type="match status" value="1"/>
</dbReference>
<dbReference type="InterPro" id="IPR012001">
    <property type="entry name" value="Thiamin_PyroP_enz_TPP-bd_dom"/>
</dbReference>
<evidence type="ECO:0000256" key="2">
    <source>
        <dbReference type="ARBA" id="ARBA00022679"/>
    </source>
</evidence>
<comment type="cofactor">
    <cofactor evidence="7">
        <name>Mg(2+)</name>
        <dbReference type="ChEBI" id="CHEBI:18420"/>
    </cofactor>
    <cofactor evidence="7">
        <name>Mn(2+)</name>
        <dbReference type="ChEBI" id="CHEBI:29035"/>
    </cofactor>
</comment>
<keyword evidence="6 7" id="KW-0464">Manganese</keyword>
<evidence type="ECO:0000256" key="3">
    <source>
        <dbReference type="ARBA" id="ARBA00022723"/>
    </source>
</evidence>
<dbReference type="GO" id="GO:0030145">
    <property type="term" value="F:manganese ion binding"/>
    <property type="evidence" value="ECO:0007669"/>
    <property type="project" value="UniProtKB-UniRule"/>
</dbReference>
<dbReference type="GO" id="GO:0000287">
    <property type="term" value="F:magnesium ion binding"/>
    <property type="evidence" value="ECO:0007669"/>
    <property type="project" value="UniProtKB-UniRule"/>
</dbReference>
<dbReference type="InterPro" id="IPR032264">
    <property type="entry name" value="MenD_middle"/>
</dbReference>
<evidence type="ECO:0000256" key="1">
    <source>
        <dbReference type="ARBA" id="ARBA00022428"/>
    </source>
</evidence>
<organism evidence="11 12">
    <name type="scientific">Shewanella aestuarii</name>
    <dbReference type="NCBI Taxonomy" id="1028752"/>
    <lineage>
        <taxon>Bacteria</taxon>
        <taxon>Pseudomonadati</taxon>
        <taxon>Pseudomonadota</taxon>
        <taxon>Gammaproteobacteria</taxon>
        <taxon>Alteromonadales</taxon>
        <taxon>Shewanellaceae</taxon>
        <taxon>Shewanella</taxon>
    </lineage>
</organism>
<evidence type="ECO:0000259" key="9">
    <source>
        <dbReference type="Pfam" id="PF02776"/>
    </source>
</evidence>
<dbReference type="EC" id="2.2.1.9" evidence="7"/>
<dbReference type="Proteomes" id="UP000502608">
    <property type="component" value="Chromosome"/>
</dbReference>
<dbReference type="SUPFAM" id="SSF52467">
    <property type="entry name" value="DHS-like NAD/FAD-binding domain"/>
    <property type="match status" value="1"/>
</dbReference>
<feature type="domain" description="Menaquinone biosynthesis protein MenD middle" evidence="10">
    <location>
        <begin position="196"/>
        <end position="409"/>
    </location>
</feature>
<keyword evidence="4 7" id="KW-0460">Magnesium</keyword>
<dbReference type="UniPathway" id="UPA00079"/>
<comment type="catalytic activity">
    <reaction evidence="7">
        <text>isochorismate + 2-oxoglutarate + H(+) = 5-enolpyruvoyl-6-hydroxy-2-succinyl-cyclohex-3-ene-1-carboxylate + CO2</text>
        <dbReference type="Rhea" id="RHEA:25593"/>
        <dbReference type="ChEBI" id="CHEBI:15378"/>
        <dbReference type="ChEBI" id="CHEBI:16526"/>
        <dbReference type="ChEBI" id="CHEBI:16810"/>
        <dbReference type="ChEBI" id="CHEBI:29780"/>
        <dbReference type="ChEBI" id="CHEBI:58818"/>
        <dbReference type="EC" id="2.2.1.9"/>
    </reaction>
</comment>
<dbReference type="Pfam" id="PF16582">
    <property type="entry name" value="TPP_enzyme_M_2"/>
    <property type="match status" value="1"/>
</dbReference>
<reference evidence="11 12" key="1">
    <citation type="submission" date="2020-03" db="EMBL/GenBank/DDBJ databases">
        <title>Complete genome sequence of Shewanella sp.</title>
        <authorList>
            <person name="Kim Y.-S."/>
            <person name="Kim S.-J."/>
            <person name="Jung H.-K."/>
            <person name="Kim K.-H."/>
        </authorList>
    </citation>
    <scope>NUCLEOTIDE SEQUENCE [LARGE SCALE GENOMIC DNA]</scope>
    <source>
        <strain evidence="11 12">PN3F2</strain>
    </source>
</reference>
<comment type="subunit">
    <text evidence="7">Homodimer.</text>
</comment>
<accession>A0A6G9QNV9</accession>
<evidence type="ECO:0000259" key="8">
    <source>
        <dbReference type="Pfam" id="PF02775"/>
    </source>
</evidence>
<comment type="function">
    <text evidence="7">Catalyzes the thiamine diphosphate-dependent decarboxylation of 2-oxoglutarate and the subsequent addition of the resulting succinic semialdehyde-thiamine pyrophosphate anion to isochorismate to yield 2-succinyl-5-enolpyruvyl-6-hydroxy-3-cyclohexene-1-carboxylate (SEPHCHC).</text>
</comment>
<dbReference type="InterPro" id="IPR004433">
    <property type="entry name" value="MenaQ_synth_MenD"/>
</dbReference>
<dbReference type="Gene3D" id="3.40.50.1220">
    <property type="entry name" value="TPP-binding domain"/>
    <property type="match status" value="1"/>
</dbReference>
<keyword evidence="1 7" id="KW-0474">Menaquinone biosynthesis</keyword>
<evidence type="ECO:0000256" key="5">
    <source>
        <dbReference type="ARBA" id="ARBA00023052"/>
    </source>
</evidence>
<comment type="pathway">
    <text evidence="7">Quinol/quinone metabolism; menaquinone biosynthesis.</text>
</comment>
<proteinExistence type="inferred from homology"/>
<dbReference type="AlphaFoldDB" id="A0A6G9QNV9"/>
<keyword evidence="2 7" id="KW-0808">Transferase</keyword>
<evidence type="ECO:0000313" key="11">
    <source>
        <dbReference type="EMBL" id="QIR16274.1"/>
    </source>
</evidence>
<dbReference type="InterPro" id="IPR011766">
    <property type="entry name" value="TPP_enzyme_TPP-bd"/>
</dbReference>
<evidence type="ECO:0000313" key="12">
    <source>
        <dbReference type="Proteomes" id="UP000502608"/>
    </source>
</evidence>
<dbReference type="Gene3D" id="3.40.50.970">
    <property type="match status" value="2"/>
</dbReference>
<evidence type="ECO:0000256" key="4">
    <source>
        <dbReference type="ARBA" id="ARBA00022842"/>
    </source>
</evidence>
<dbReference type="PANTHER" id="PTHR42916:SF1">
    <property type="entry name" value="PROTEIN PHYLLO, CHLOROPLASTIC"/>
    <property type="match status" value="1"/>
</dbReference>
<sequence>MQQQSSADINLLWGQLILEELTRLGVKHVCMAPGSRSTPLTLAAAAQTSLTRHVHFDERGLGFMALGLAKATNAPVAIITTSGTAVANLYPAIVEAWLTHVPLIVLSGDRPSELIDCGANQAIIQPAIFANYAAQVNLPTPDLAFPASALLTTIDQAISQHRQPVHINCMYREPFYPNKVTSLPQTLKQAPVVIEQYLTPIRAWLNHRHPYSLYHPQQGAVLPTDDSLKRFAHGKGVIVVGTLSPQDKPEQIIDLAQKLAWPIVVDAQSQLRQHSSVIGHVDQLLLNPKAAKLLEQADRVLVFGGRFISKRLINFLANQTWHCYWQVLPSASRLDPSHQSKQIWQTSVSNFSALNWPRSSSADWGIALLKHNEVLEALFEQHIDQTHFGEAQTIRWVAKQQSAEHILFIGNSLPIRLYDMYAPIGPALPQIYTNRGASGIDGIIATSAGIALDQQRPMTLIIGDISCLHDINSLAMLKQVTSPYVLIVLNNDGGNIFNLLPVPTEELRADFYRLSHGLEFGYGAAMFGLAYRQVDDLQSLTEAYQEAMEFNYASVIEVNVSPNQASDQISQISQWVRQH</sequence>
<dbReference type="EMBL" id="CP050313">
    <property type="protein sequence ID" value="QIR16274.1"/>
    <property type="molecule type" value="Genomic_DNA"/>
</dbReference>
<dbReference type="RefSeq" id="WP_167680126.1">
    <property type="nucleotide sequence ID" value="NZ_CP050313.1"/>
</dbReference>
<feature type="domain" description="Thiamine pyrophosphate enzyme TPP-binding" evidence="8">
    <location>
        <begin position="439"/>
        <end position="558"/>
    </location>
</feature>
<feature type="domain" description="Thiamine pyrophosphate enzyme N-terminal TPP-binding" evidence="9">
    <location>
        <begin position="14"/>
        <end position="121"/>
    </location>
</feature>
<gene>
    <name evidence="7" type="primary">menD</name>
    <name evidence="11" type="ORF">HBH39_16490</name>
</gene>
<evidence type="ECO:0000256" key="6">
    <source>
        <dbReference type="ARBA" id="ARBA00023211"/>
    </source>
</evidence>